<sequence>MTDLLRLALEFRALTLLVIGLLAAGLALLGSNRVRHQARVAQVALRWFLVFSIGVGFFYSGVLNCFFSDAAQHGPGWAPGAFQFQLGMASLGFSAVGFVAAWGGLGMRLAALLGPAVSIYGTALGRAAGVAAGSPGSHLTDLVVPLIGFALLAWQYRAQSRRSVFARSRL</sequence>
<dbReference type="EMBL" id="MLJW01003822">
    <property type="protein sequence ID" value="OIQ71232.1"/>
    <property type="molecule type" value="Genomic_DNA"/>
</dbReference>
<keyword evidence="1" id="KW-0472">Membrane</keyword>
<keyword evidence="1" id="KW-1133">Transmembrane helix</keyword>
<reference evidence="2" key="1">
    <citation type="submission" date="2016-10" db="EMBL/GenBank/DDBJ databases">
        <title>Sequence of Gallionella enrichment culture.</title>
        <authorList>
            <person name="Poehlein A."/>
            <person name="Muehling M."/>
            <person name="Daniel R."/>
        </authorList>
    </citation>
    <scope>NUCLEOTIDE SEQUENCE</scope>
</reference>
<proteinExistence type="predicted"/>
<evidence type="ECO:0000313" key="2">
    <source>
        <dbReference type="EMBL" id="OIQ71232.1"/>
    </source>
</evidence>
<feature type="transmembrane region" description="Helical" evidence="1">
    <location>
        <begin position="109"/>
        <end position="132"/>
    </location>
</feature>
<dbReference type="Pfam" id="PF20589">
    <property type="entry name" value="DUF6790"/>
    <property type="match status" value="1"/>
</dbReference>
<feature type="transmembrane region" description="Helical" evidence="1">
    <location>
        <begin position="138"/>
        <end position="156"/>
    </location>
</feature>
<comment type="caution">
    <text evidence="2">The sequence shown here is derived from an EMBL/GenBank/DDBJ whole genome shotgun (WGS) entry which is preliminary data.</text>
</comment>
<name>A0A1J5PK97_9ZZZZ</name>
<protein>
    <submittedName>
        <fullName evidence="2">Uncharacterized protein</fullName>
    </submittedName>
</protein>
<feature type="transmembrane region" description="Helical" evidence="1">
    <location>
        <begin position="12"/>
        <end position="31"/>
    </location>
</feature>
<feature type="transmembrane region" description="Helical" evidence="1">
    <location>
        <begin position="82"/>
        <end position="102"/>
    </location>
</feature>
<keyword evidence="1" id="KW-0812">Transmembrane</keyword>
<dbReference type="InterPro" id="IPR046740">
    <property type="entry name" value="DUF6790"/>
</dbReference>
<organism evidence="2">
    <name type="scientific">mine drainage metagenome</name>
    <dbReference type="NCBI Taxonomy" id="410659"/>
    <lineage>
        <taxon>unclassified sequences</taxon>
        <taxon>metagenomes</taxon>
        <taxon>ecological metagenomes</taxon>
    </lineage>
</organism>
<evidence type="ECO:0000256" key="1">
    <source>
        <dbReference type="SAM" id="Phobius"/>
    </source>
</evidence>
<accession>A0A1J5PK97</accession>
<gene>
    <name evidence="2" type="ORF">GALL_471550</name>
</gene>
<feature type="transmembrane region" description="Helical" evidence="1">
    <location>
        <begin position="43"/>
        <end position="62"/>
    </location>
</feature>
<dbReference type="AlphaFoldDB" id="A0A1J5PK97"/>